<organism evidence="1 2">
    <name type="scientific">Mesorhizobium huakuii</name>
    <dbReference type="NCBI Taxonomy" id="28104"/>
    <lineage>
        <taxon>Bacteria</taxon>
        <taxon>Pseudomonadati</taxon>
        <taxon>Pseudomonadota</taxon>
        <taxon>Alphaproteobacteria</taxon>
        <taxon>Hyphomicrobiales</taxon>
        <taxon>Phyllobacteriaceae</taxon>
        <taxon>Mesorhizobium</taxon>
    </lineage>
</organism>
<name>A0A7G6SMV2_9HYPH</name>
<reference evidence="2" key="1">
    <citation type="journal article" date="2020" name="Mol. Plant Microbe">
        <title>Rhizobial microsymbionts of the narrowly endemic Oxytropis species growing in Kamchatka are characterized by significant genetic diversity and possess a set of genes that are associated with T3SS and T6SS secretion systems and can affect the development of symbiosis.</title>
        <authorList>
            <person name="Safronova V."/>
            <person name="Guro P."/>
            <person name="Sazanova A."/>
            <person name="Kuznetsova I."/>
            <person name="Belimov A."/>
            <person name="Yakubov V."/>
            <person name="Chirak E."/>
            <person name="Afonin A."/>
            <person name="Gogolev Y."/>
            <person name="Andronov E."/>
            <person name="Tikhonovich I."/>
        </authorList>
    </citation>
    <scope>NUCLEOTIDE SEQUENCE [LARGE SCALE GENOMIC DNA]</scope>
    <source>
        <strain evidence="2">583</strain>
    </source>
</reference>
<accession>A0A7G6SMV2</accession>
<proteinExistence type="predicted"/>
<sequence>MDHLQGTTSKCLRCDLTFKRRPLISLHGMRMGCNAMLSLVSSILILLLASPANSQQTPDASATAAVYGRSSAAVSDSTDIAKEPEKVQPGVVGTDIFNLTLSETQALKGAQTLPGEDEEALRRELARHGLNWPGKRRP</sequence>
<protein>
    <submittedName>
        <fullName evidence="1">Uncharacterized protein</fullName>
    </submittedName>
</protein>
<gene>
    <name evidence="1" type="ORF">HB778_03575</name>
</gene>
<dbReference type="EMBL" id="CP050296">
    <property type="protein sequence ID" value="QND55834.1"/>
    <property type="molecule type" value="Genomic_DNA"/>
</dbReference>
<dbReference type="RefSeq" id="WP_183461528.1">
    <property type="nucleotide sequence ID" value="NZ_CP050296.1"/>
</dbReference>
<dbReference type="AlphaFoldDB" id="A0A7G6SMV2"/>
<evidence type="ECO:0000313" key="2">
    <source>
        <dbReference type="Proteomes" id="UP000515465"/>
    </source>
</evidence>
<evidence type="ECO:0000313" key="1">
    <source>
        <dbReference type="EMBL" id="QND55834.1"/>
    </source>
</evidence>
<dbReference type="Proteomes" id="UP000515465">
    <property type="component" value="Chromosome"/>
</dbReference>